<evidence type="ECO:0000313" key="4">
    <source>
        <dbReference type="EMBL" id="KAB7517233.1"/>
    </source>
</evidence>
<gene>
    <name evidence="3" type="ORF">DM867_00340</name>
    <name evidence="4" type="ORF">DMP03_07340</name>
    <name evidence="5" type="ORF">DP108_00235</name>
</gene>
<dbReference type="Proteomes" id="UP000326302">
    <property type="component" value="Unassembled WGS sequence"/>
</dbReference>
<dbReference type="Proteomes" id="UP000326207">
    <property type="component" value="Unassembled WGS sequence"/>
</dbReference>
<proteinExistence type="predicted"/>
<comment type="caution">
    <text evidence="3">The sequence shown here is derived from an EMBL/GenBank/DDBJ whole genome shotgun (WGS) entry which is preliminary data.</text>
</comment>
<evidence type="ECO:0000313" key="7">
    <source>
        <dbReference type="Proteomes" id="UP000326302"/>
    </source>
</evidence>
<accession>A0A5N5UEX0</accession>
<evidence type="ECO:0000313" key="8">
    <source>
        <dbReference type="Proteomes" id="UP000326865"/>
    </source>
</evidence>
<sequence>MFSVVGCSNCDELWVVEGRPDTTRCRRCGTRRQFSKLKKFAETDTAESAKNVRSVMKQRQAGDDSDLDDFASMGEEAADAGIDDADYLDAVGVDSAAVAEAGTVESGRSLSKREAVETALDELDRPTTDAVAEFAAEHGASRDYVERALEKLERAGEVTESGGEYRSL</sequence>
<evidence type="ECO:0000313" key="5">
    <source>
        <dbReference type="EMBL" id="KAB7519720.1"/>
    </source>
</evidence>
<feature type="domain" description="DUF5817" evidence="2">
    <location>
        <begin position="114"/>
        <end position="166"/>
    </location>
</feature>
<dbReference type="EMBL" id="QMDY01000001">
    <property type="protein sequence ID" value="KAB7519720.1"/>
    <property type="molecule type" value="Genomic_DNA"/>
</dbReference>
<dbReference type="Proteomes" id="UP000326865">
    <property type="component" value="Unassembled WGS sequence"/>
</dbReference>
<evidence type="ECO:0000313" key="3">
    <source>
        <dbReference type="EMBL" id="KAB7516515.1"/>
    </source>
</evidence>
<dbReference type="OrthoDB" id="142616at2157"/>
<keyword evidence="8" id="KW-1185">Reference proteome</keyword>
<evidence type="ECO:0000313" key="6">
    <source>
        <dbReference type="Proteomes" id="UP000326207"/>
    </source>
</evidence>
<protein>
    <submittedName>
        <fullName evidence="3">Replication protein H</fullName>
    </submittedName>
</protein>
<name>A0A5N5UCS5_9EURY</name>
<dbReference type="InterPro" id="IPR043855">
    <property type="entry name" value="DUF5817"/>
</dbReference>
<reference evidence="6 7" key="1">
    <citation type="submission" date="2019-10" db="EMBL/GenBank/DDBJ databases">
        <title>Unraveling microbial dark matter from salterns through culturing: the case of the genus Halosegnis.</title>
        <authorList>
            <person name="Duran-Viseras A."/>
            <person name="Andrei A.-S."/>
            <person name="Vera-Gargallo B."/>
            <person name="Ghai R."/>
            <person name="Sanchez-Porro C."/>
            <person name="Ventosa A."/>
        </authorList>
    </citation>
    <scope>NUCLEOTIDE SEQUENCE [LARGE SCALE GENOMIC DNA]</scope>
    <source>
        <strain evidence="4 7">F17-44</strain>
        <strain evidence="3 8">F18-79</strain>
        <strain evidence="5 6">F19-13</strain>
    </source>
</reference>
<accession>A0A5N5ULB2</accession>
<dbReference type="Pfam" id="PF19134">
    <property type="entry name" value="DUF5817"/>
    <property type="match status" value="1"/>
</dbReference>
<dbReference type="InterPro" id="IPR053849">
    <property type="entry name" value="DUF5817_C"/>
</dbReference>
<dbReference type="Pfam" id="PF22798">
    <property type="entry name" value="DUF5817_CT"/>
    <property type="match status" value="1"/>
</dbReference>
<dbReference type="Gene3D" id="3.90.820.10">
    <property type="entry name" value="Structural Genomics, Unknown Function 30-nov-00 1gh9 Mol_id"/>
    <property type="match status" value="1"/>
</dbReference>
<dbReference type="AlphaFoldDB" id="A0A5N5UCS5"/>
<dbReference type="RefSeq" id="WP_152120107.1">
    <property type="nucleotide sequence ID" value="NZ_QJOW01000002.1"/>
</dbReference>
<evidence type="ECO:0000259" key="1">
    <source>
        <dbReference type="Pfam" id="PF19134"/>
    </source>
</evidence>
<organism evidence="3 8">
    <name type="scientific">Halosegnis rubeus</name>
    <dbReference type="NCBI Taxonomy" id="2212850"/>
    <lineage>
        <taxon>Archaea</taxon>
        <taxon>Methanobacteriati</taxon>
        <taxon>Methanobacteriota</taxon>
        <taxon>Stenosarchaea group</taxon>
        <taxon>Halobacteria</taxon>
        <taxon>Halobacteriales</taxon>
        <taxon>Natronomonadaceae</taxon>
        <taxon>Halosegnis</taxon>
    </lineage>
</organism>
<feature type="domain" description="DUF5817" evidence="1">
    <location>
        <begin position="2"/>
        <end position="56"/>
    </location>
</feature>
<accession>A0A5N5UCS5</accession>
<dbReference type="EMBL" id="QJOW01000002">
    <property type="protein sequence ID" value="KAB7517233.1"/>
    <property type="molecule type" value="Genomic_DNA"/>
</dbReference>
<dbReference type="EMBL" id="QKKZ01000001">
    <property type="protein sequence ID" value="KAB7516515.1"/>
    <property type="molecule type" value="Genomic_DNA"/>
</dbReference>
<evidence type="ECO:0000259" key="2">
    <source>
        <dbReference type="Pfam" id="PF22798"/>
    </source>
</evidence>